<feature type="transmembrane region" description="Helical" evidence="2">
    <location>
        <begin position="22"/>
        <end position="41"/>
    </location>
</feature>
<dbReference type="EMBL" id="JABFTP020000124">
    <property type="protein sequence ID" value="KAL3280145.1"/>
    <property type="molecule type" value="Genomic_DNA"/>
</dbReference>
<sequence length="383" mass="43678">MIISIINYVQKMTLIEGIGDEVIQFFVALLFILIVALAWCTTNISNEGNLRTVFLLERRRLRASRRLTIHSESATIVEGTTEEDLDSSQTPPVMEEDKPSESSSTSQAGVQSSTEVLQEESRIVEAMDAQGDEQSLRRRRLAFYNRNTEDNTRYQSPNSAPQQCNESLNQSTNIENEAECLAEEKKSDSSKSEGKTDSEEKDRICVKLMYLNDELRHVDGRLQEKLGDFKRRHFQVELAANKLVKLIFNGHVLQQDGDTLQSCGMFDNCVVHCLVHQRTNTSSQRGNTGSRDSSSTPLGMNSHTNNNNQPHEWHLENYLFMILCCFLGFAWYLRYVYAHLYTVTATIGLILMTGIFTIIMFGMHFPDNTEINQQRTENIQSHQ</sequence>
<dbReference type="InterPro" id="IPR029071">
    <property type="entry name" value="Ubiquitin-like_domsf"/>
</dbReference>
<name>A0ABD2NPP1_9CUCU</name>
<dbReference type="PANTHER" id="PTHR14557">
    <property type="entry name" value="PROTEIN C7ORF21"/>
    <property type="match status" value="1"/>
</dbReference>
<evidence type="ECO:0000256" key="1">
    <source>
        <dbReference type="SAM" id="MobiDB-lite"/>
    </source>
</evidence>
<keyword evidence="2" id="KW-1133">Transmembrane helix</keyword>
<feature type="compositionally biased region" description="Low complexity" evidence="1">
    <location>
        <begin position="101"/>
        <end position="114"/>
    </location>
</feature>
<feature type="region of interest" description="Disordered" evidence="1">
    <location>
        <begin position="147"/>
        <end position="169"/>
    </location>
</feature>
<comment type="caution">
    <text evidence="4">The sequence shown here is derived from an EMBL/GenBank/DDBJ whole genome shotgun (WGS) entry which is preliminary data.</text>
</comment>
<keyword evidence="2" id="KW-0812">Transmembrane</keyword>
<feature type="transmembrane region" description="Helical" evidence="2">
    <location>
        <begin position="318"/>
        <end position="337"/>
    </location>
</feature>
<keyword evidence="2" id="KW-0472">Membrane</keyword>
<dbReference type="PROSITE" id="PS50053">
    <property type="entry name" value="UBIQUITIN_2"/>
    <property type="match status" value="1"/>
</dbReference>
<dbReference type="Pfam" id="PF00240">
    <property type="entry name" value="ubiquitin"/>
    <property type="match status" value="1"/>
</dbReference>
<evidence type="ECO:0000259" key="3">
    <source>
        <dbReference type="PROSITE" id="PS50053"/>
    </source>
</evidence>
<dbReference type="PANTHER" id="PTHR14557:SF5">
    <property type="entry name" value="UBIQUITIN-LIKE DOMAIN-CONTAINING PROTEIN"/>
    <property type="match status" value="1"/>
</dbReference>
<dbReference type="Proteomes" id="UP001516400">
    <property type="component" value="Unassembled WGS sequence"/>
</dbReference>
<evidence type="ECO:0000313" key="4">
    <source>
        <dbReference type="EMBL" id="KAL3280145.1"/>
    </source>
</evidence>
<dbReference type="SUPFAM" id="SSF54236">
    <property type="entry name" value="Ubiquitin-like"/>
    <property type="match status" value="1"/>
</dbReference>
<dbReference type="AlphaFoldDB" id="A0ABD2NPP1"/>
<organism evidence="4 5">
    <name type="scientific">Cryptolaemus montrouzieri</name>
    <dbReference type="NCBI Taxonomy" id="559131"/>
    <lineage>
        <taxon>Eukaryota</taxon>
        <taxon>Metazoa</taxon>
        <taxon>Ecdysozoa</taxon>
        <taxon>Arthropoda</taxon>
        <taxon>Hexapoda</taxon>
        <taxon>Insecta</taxon>
        <taxon>Pterygota</taxon>
        <taxon>Neoptera</taxon>
        <taxon>Endopterygota</taxon>
        <taxon>Coleoptera</taxon>
        <taxon>Polyphaga</taxon>
        <taxon>Cucujiformia</taxon>
        <taxon>Coccinelloidea</taxon>
        <taxon>Coccinellidae</taxon>
        <taxon>Scymninae</taxon>
        <taxon>Scymnini</taxon>
        <taxon>Cryptolaemus</taxon>
    </lineage>
</organism>
<feature type="domain" description="Ubiquitin-like" evidence="3">
    <location>
        <begin position="204"/>
        <end position="280"/>
    </location>
</feature>
<feature type="region of interest" description="Disordered" evidence="1">
    <location>
        <begin position="74"/>
        <end position="118"/>
    </location>
</feature>
<protein>
    <recommendedName>
        <fullName evidence="3">Ubiquitin-like domain-containing protein</fullName>
    </recommendedName>
</protein>
<evidence type="ECO:0000313" key="5">
    <source>
        <dbReference type="Proteomes" id="UP001516400"/>
    </source>
</evidence>
<dbReference type="CDD" id="cd17057">
    <property type="entry name" value="Ubl_TMUB1_like"/>
    <property type="match status" value="1"/>
</dbReference>
<dbReference type="InterPro" id="IPR040352">
    <property type="entry name" value="TMUB1/2"/>
</dbReference>
<dbReference type="InterPro" id="IPR000626">
    <property type="entry name" value="Ubiquitin-like_dom"/>
</dbReference>
<reference evidence="4 5" key="1">
    <citation type="journal article" date="2021" name="BMC Biol.">
        <title>Horizontally acquired antibacterial genes associated with adaptive radiation of ladybird beetles.</title>
        <authorList>
            <person name="Li H.S."/>
            <person name="Tang X.F."/>
            <person name="Huang Y.H."/>
            <person name="Xu Z.Y."/>
            <person name="Chen M.L."/>
            <person name="Du X.Y."/>
            <person name="Qiu B.Y."/>
            <person name="Chen P.T."/>
            <person name="Zhang W."/>
            <person name="Slipinski A."/>
            <person name="Escalona H.E."/>
            <person name="Waterhouse R.M."/>
            <person name="Zwick A."/>
            <person name="Pang H."/>
        </authorList>
    </citation>
    <scope>NUCLEOTIDE SEQUENCE [LARGE SCALE GENOMIC DNA]</scope>
    <source>
        <strain evidence="4">SYSU2018</strain>
    </source>
</reference>
<proteinExistence type="predicted"/>
<keyword evidence="5" id="KW-1185">Reference proteome</keyword>
<accession>A0ABD2NPP1</accession>
<gene>
    <name evidence="4" type="ORF">HHI36_017645</name>
</gene>
<feature type="region of interest" description="Disordered" evidence="1">
    <location>
        <begin position="281"/>
        <end position="305"/>
    </location>
</feature>
<evidence type="ECO:0000256" key="2">
    <source>
        <dbReference type="SAM" id="Phobius"/>
    </source>
</evidence>
<feature type="transmembrane region" description="Helical" evidence="2">
    <location>
        <begin position="343"/>
        <end position="365"/>
    </location>
</feature>
<feature type="compositionally biased region" description="Polar residues" evidence="1">
    <location>
        <begin position="153"/>
        <end position="169"/>
    </location>
</feature>
<dbReference type="Gene3D" id="3.10.20.90">
    <property type="entry name" value="Phosphatidylinositol 3-kinase Catalytic Subunit, Chain A, domain 1"/>
    <property type="match status" value="1"/>
</dbReference>